<name>A0A9D5JV79_9BACT</name>
<dbReference type="PROSITE" id="PS00211">
    <property type="entry name" value="ABC_TRANSPORTER_1"/>
    <property type="match status" value="1"/>
</dbReference>
<sequence length="278" mass="31126">MRGIVKRFPGLVANDQIDFDAQRGEIHGLLGENGAGKTTLMNILYGLYQQESGDIVFEGTPVQISSPKEALELGIGMVHQHFTLIPRLTVLENIVLGLKTPVPSHLQSPGVWTALRRKWVESVDLNLKAAEAKVRALSEQFGLKIHPRAKVWELSVGEQQRVEIIKALYRNAKLLILDEPTAVLTPQEVDTLFEMLNTMAAQGYTIVFITHKLNEVMELCHRITVLRHGKVVETVRTSDSTRKTLARMMVGRDVLFQLEKPPATPGKEILRVDTLTVR</sequence>
<dbReference type="AlphaFoldDB" id="A0A9D5JV79"/>
<keyword evidence="8" id="KW-0472">Membrane</keyword>
<evidence type="ECO:0000256" key="7">
    <source>
        <dbReference type="ARBA" id="ARBA00022967"/>
    </source>
</evidence>
<proteinExistence type="predicted"/>
<keyword evidence="2" id="KW-0813">Transport</keyword>
<keyword evidence="5" id="KW-0547">Nucleotide-binding</keyword>
<dbReference type="EMBL" id="WJJP01000317">
    <property type="protein sequence ID" value="MBD3324893.1"/>
    <property type="molecule type" value="Genomic_DNA"/>
</dbReference>
<evidence type="ECO:0000256" key="6">
    <source>
        <dbReference type="ARBA" id="ARBA00022840"/>
    </source>
</evidence>
<evidence type="ECO:0000256" key="3">
    <source>
        <dbReference type="ARBA" id="ARBA00022475"/>
    </source>
</evidence>
<dbReference type="GO" id="GO:0005524">
    <property type="term" value="F:ATP binding"/>
    <property type="evidence" value="ECO:0007669"/>
    <property type="project" value="UniProtKB-KW"/>
</dbReference>
<evidence type="ECO:0000256" key="8">
    <source>
        <dbReference type="ARBA" id="ARBA00023136"/>
    </source>
</evidence>
<dbReference type="FunFam" id="3.40.50.300:FF:000127">
    <property type="entry name" value="Ribose import ATP-binding protein RbsA"/>
    <property type="match status" value="1"/>
</dbReference>
<evidence type="ECO:0000256" key="2">
    <source>
        <dbReference type="ARBA" id="ARBA00022448"/>
    </source>
</evidence>
<evidence type="ECO:0000259" key="9">
    <source>
        <dbReference type="PROSITE" id="PS50893"/>
    </source>
</evidence>
<accession>A0A9D5JV79</accession>
<keyword evidence="7" id="KW-1278">Translocase</keyword>
<dbReference type="InterPro" id="IPR003593">
    <property type="entry name" value="AAA+_ATPase"/>
</dbReference>
<organism evidence="10 11">
    <name type="scientific">candidate division KSB3 bacterium</name>
    <dbReference type="NCBI Taxonomy" id="2044937"/>
    <lineage>
        <taxon>Bacteria</taxon>
        <taxon>candidate division KSB3</taxon>
    </lineage>
</organism>
<reference evidence="10" key="1">
    <citation type="submission" date="2019-11" db="EMBL/GenBank/DDBJ databases">
        <title>Microbial mats filling the niche in hypersaline microbial mats.</title>
        <authorList>
            <person name="Wong H.L."/>
            <person name="Macleod F.I."/>
            <person name="White R.A. III"/>
            <person name="Burns B.P."/>
        </authorList>
    </citation>
    <scope>NUCLEOTIDE SEQUENCE</scope>
    <source>
        <strain evidence="10">Rbin_158</strain>
    </source>
</reference>
<keyword evidence="4" id="KW-0677">Repeat</keyword>
<evidence type="ECO:0000256" key="1">
    <source>
        <dbReference type="ARBA" id="ARBA00004202"/>
    </source>
</evidence>
<keyword evidence="6 10" id="KW-0067">ATP-binding</keyword>
<dbReference type="GO" id="GO:0016887">
    <property type="term" value="F:ATP hydrolysis activity"/>
    <property type="evidence" value="ECO:0007669"/>
    <property type="project" value="InterPro"/>
</dbReference>
<dbReference type="InterPro" id="IPR003439">
    <property type="entry name" value="ABC_transporter-like_ATP-bd"/>
</dbReference>
<dbReference type="SMART" id="SM00382">
    <property type="entry name" value="AAA"/>
    <property type="match status" value="1"/>
</dbReference>
<dbReference type="InterPro" id="IPR017871">
    <property type="entry name" value="ABC_transporter-like_CS"/>
</dbReference>
<comment type="caution">
    <text evidence="10">The sequence shown here is derived from an EMBL/GenBank/DDBJ whole genome shotgun (WGS) entry which is preliminary data.</text>
</comment>
<dbReference type="PROSITE" id="PS50893">
    <property type="entry name" value="ABC_TRANSPORTER_2"/>
    <property type="match status" value="1"/>
</dbReference>
<feature type="domain" description="ABC transporter" evidence="9">
    <location>
        <begin position="1"/>
        <end position="253"/>
    </location>
</feature>
<evidence type="ECO:0000256" key="5">
    <source>
        <dbReference type="ARBA" id="ARBA00022741"/>
    </source>
</evidence>
<dbReference type="CDD" id="cd03216">
    <property type="entry name" value="ABC_Carb_Monos_I"/>
    <property type="match status" value="1"/>
</dbReference>
<dbReference type="InterPro" id="IPR027417">
    <property type="entry name" value="P-loop_NTPase"/>
</dbReference>
<dbReference type="SUPFAM" id="SSF52540">
    <property type="entry name" value="P-loop containing nucleoside triphosphate hydrolases"/>
    <property type="match status" value="1"/>
</dbReference>
<dbReference type="Proteomes" id="UP000649604">
    <property type="component" value="Unassembled WGS sequence"/>
</dbReference>
<evidence type="ECO:0000256" key="4">
    <source>
        <dbReference type="ARBA" id="ARBA00022737"/>
    </source>
</evidence>
<dbReference type="PANTHER" id="PTHR43790:SF4">
    <property type="entry name" value="GUANOSINE IMPORT ATP-BINDING PROTEIN NUPO"/>
    <property type="match status" value="1"/>
</dbReference>
<evidence type="ECO:0000313" key="11">
    <source>
        <dbReference type="Proteomes" id="UP000649604"/>
    </source>
</evidence>
<evidence type="ECO:0000313" key="10">
    <source>
        <dbReference type="EMBL" id="MBD3324893.1"/>
    </source>
</evidence>
<gene>
    <name evidence="10" type="ORF">GF339_09930</name>
</gene>
<protein>
    <submittedName>
        <fullName evidence="10">ATP-binding cassette domain-containing protein</fullName>
    </submittedName>
</protein>
<dbReference type="InterPro" id="IPR050107">
    <property type="entry name" value="ABC_carbohydrate_import_ATPase"/>
</dbReference>
<feature type="non-terminal residue" evidence="10">
    <location>
        <position position="278"/>
    </location>
</feature>
<dbReference type="Gene3D" id="3.40.50.300">
    <property type="entry name" value="P-loop containing nucleotide triphosphate hydrolases"/>
    <property type="match status" value="1"/>
</dbReference>
<dbReference type="GO" id="GO:0005886">
    <property type="term" value="C:plasma membrane"/>
    <property type="evidence" value="ECO:0007669"/>
    <property type="project" value="UniProtKB-SubCell"/>
</dbReference>
<dbReference type="Pfam" id="PF00005">
    <property type="entry name" value="ABC_tran"/>
    <property type="match status" value="1"/>
</dbReference>
<comment type="subcellular location">
    <subcellularLocation>
        <location evidence="1">Cell membrane</location>
        <topology evidence="1">Peripheral membrane protein</topology>
    </subcellularLocation>
</comment>
<dbReference type="PANTHER" id="PTHR43790">
    <property type="entry name" value="CARBOHYDRATE TRANSPORT ATP-BINDING PROTEIN MG119-RELATED"/>
    <property type="match status" value="1"/>
</dbReference>
<keyword evidence="3" id="KW-1003">Cell membrane</keyword>